<dbReference type="Pfam" id="PF01066">
    <property type="entry name" value="CDP-OH_P_transf"/>
    <property type="match status" value="1"/>
</dbReference>
<comment type="subcellular location">
    <subcellularLocation>
        <location evidence="1">Membrane</location>
        <topology evidence="1">Multi-pass membrane protein</topology>
    </subcellularLocation>
</comment>
<evidence type="ECO:0000256" key="13">
    <source>
        <dbReference type="SAM" id="Phobius"/>
    </source>
</evidence>
<keyword evidence="10" id="KW-1208">Phospholipid metabolism</keyword>
<name>A0ABU8T545_9PSEU</name>
<dbReference type="RefSeq" id="WP_340288000.1">
    <property type="nucleotide sequence ID" value="NZ_JBBJUP010000006.1"/>
</dbReference>
<keyword evidence="5 13" id="KW-0812">Transmembrane</keyword>
<dbReference type="InterPro" id="IPR043130">
    <property type="entry name" value="CDP-OH_PTrfase_TM_dom"/>
</dbReference>
<feature type="transmembrane region" description="Helical" evidence="13">
    <location>
        <begin position="145"/>
        <end position="163"/>
    </location>
</feature>
<organism evidence="14 15">
    <name type="scientific">Pseudonocardia spirodelae</name>
    <dbReference type="NCBI Taxonomy" id="3133431"/>
    <lineage>
        <taxon>Bacteria</taxon>
        <taxon>Bacillati</taxon>
        <taxon>Actinomycetota</taxon>
        <taxon>Actinomycetes</taxon>
        <taxon>Pseudonocardiales</taxon>
        <taxon>Pseudonocardiaceae</taxon>
        <taxon>Pseudonocardia</taxon>
    </lineage>
</organism>
<evidence type="ECO:0000256" key="11">
    <source>
        <dbReference type="NCBIfam" id="TIGR00560"/>
    </source>
</evidence>
<feature type="transmembrane region" description="Helical" evidence="13">
    <location>
        <begin position="175"/>
        <end position="196"/>
    </location>
</feature>
<evidence type="ECO:0000256" key="1">
    <source>
        <dbReference type="ARBA" id="ARBA00004141"/>
    </source>
</evidence>
<dbReference type="Gene3D" id="1.20.120.1760">
    <property type="match status" value="1"/>
</dbReference>
<comment type="similarity">
    <text evidence="2 12">Belongs to the CDP-alcohol phosphatidyltransferase class-I family.</text>
</comment>
<evidence type="ECO:0000256" key="6">
    <source>
        <dbReference type="ARBA" id="ARBA00022989"/>
    </source>
</evidence>
<dbReference type="NCBIfam" id="TIGR00560">
    <property type="entry name" value="pgsA"/>
    <property type="match status" value="1"/>
</dbReference>
<protein>
    <recommendedName>
        <fullName evidence="11">CDP-diacylglycerol--glycerol-3-phosphate 3-phosphatidyltransferase</fullName>
        <ecNumber evidence="11">2.7.8.5</ecNumber>
    </recommendedName>
</protein>
<dbReference type="PIRSF" id="PIRSF000847">
    <property type="entry name" value="Phos_ph_gly_syn"/>
    <property type="match status" value="1"/>
</dbReference>
<evidence type="ECO:0000256" key="2">
    <source>
        <dbReference type="ARBA" id="ARBA00010441"/>
    </source>
</evidence>
<proteinExistence type="inferred from homology"/>
<keyword evidence="4 12" id="KW-0808">Transferase</keyword>
<dbReference type="InterPro" id="IPR048254">
    <property type="entry name" value="CDP_ALCOHOL_P_TRANSF_CS"/>
</dbReference>
<dbReference type="GO" id="GO:0008444">
    <property type="term" value="F:CDP-diacylglycerol-glycerol-3-phosphate 3-phosphatidyltransferase activity"/>
    <property type="evidence" value="ECO:0007669"/>
    <property type="project" value="UniProtKB-EC"/>
</dbReference>
<keyword evidence="15" id="KW-1185">Reference proteome</keyword>
<evidence type="ECO:0000256" key="5">
    <source>
        <dbReference type="ARBA" id="ARBA00022692"/>
    </source>
</evidence>
<evidence type="ECO:0000313" key="15">
    <source>
        <dbReference type="Proteomes" id="UP001364211"/>
    </source>
</evidence>
<keyword evidence="8 13" id="KW-0472">Membrane</keyword>
<evidence type="ECO:0000256" key="12">
    <source>
        <dbReference type="RuleBase" id="RU003750"/>
    </source>
</evidence>
<evidence type="ECO:0000256" key="9">
    <source>
        <dbReference type="ARBA" id="ARBA00023209"/>
    </source>
</evidence>
<keyword evidence="6 13" id="KW-1133">Transmembrane helix</keyword>
<dbReference type="InterPro" id="IPR004570">
    <property type="entry name" value="Phosphatidylglycerol_P_synth"/>
</dbReference>
<reference evidence="14 15" key="1">
    <citation type="submission" date="2024-03" db="EMBL/GenBank/DDBJ databases">
        <title>Draft genome sequence of Pseudonocardia sp. DW16-2.</title>
        <authorList>
            <person name="Duangmal K."/>
        </authorList>
    </citation>
    <scope>NUCLEOTIDE SEQUENCE [LARGE SCALE GENOMIC DNA]</scope>
    <source>
        <strain evidence="14 15">DW16-2</strain>
    </source>
</reference>
<evidence type="ECO:0000256" key="8">
    <source>
        <dbReference type="ARBA" id="ARBA00023136"/>
    </source>
</evidence>
<dbReference type="PANTHER" id="PTHR14269:SF52">
    <property type="entry name" value="PHOSPHATIDYLGLYCEROPHOSPHATE SYNTHASE-RELATED"/>
    <property type="match status" value="1"/>
</dbReference>
<comment type="caution">
    <text evidence="14">The sequence shown here is derived from an EMBL/GenBank/DDBJ whole genome shotgun (WGS) entry which is preliminary data.</text>
</comment>
<keyword evidence="9" id="KW-0594">Phospholipid biosynthesis</keyword>
<evidence type="ECO:0000256" key="7">
    <source>
        <dbReference type="ARBA" id="ARBA00023098"/>
    </source>
</evidence>
<evidence type="ECO:0000256" key="10">
    <source>
        <dbReference type="ARBA" id="ARBA00023264"/>
    </source>
</evidence>
<evidence type="ECO:0000256" key="3">
    <source>
        <dbReference type="ARBA" id="ARBA00022516"/>
    </source>
</evidence>
<dbReference type="PROSITE" id="PS00379">
    <property type="entry name" value="CDP_ALCOHOL_P_TRANSF"/>
    <property type="match status" value="1"/>
</dbReference>
<evidence type="ECO:0000256" key="4">
    <source>
        <dbReference type="ARBA" id="ARBA00022679"/>
    </source>
</evidence>
<dbReference type="InterPro" id="IPR050324">
    <property type="entry name" value="CDP-alcohol_PTase-I"/>
</dbReference>
<gene>
    <name evidence="14" type="primary">pgsA</name>
    <name evidence="14" type="ORF">WJX68_09060</name>
</gene>
<keyword evidence="7" id="KW-0443">Lipid metabolism</keyword>
<keyword evidence="3" id="KW-0444">Lipid biosynthesis</keyword>
<dbReference type="EMBL" id="JBBJUP010000006">
    <property type="protein sequence ID" value="MEJ8279076.1"/>
    <property type="molecule type" value="Genomic_DNA"/>
</dbReference>
<dbReference type="Proteomes" id="UP001364211">
    <property type="component" value="Unassembled WGS sequence"/>
</dbReference>
<feature type="transmembrane region" description="Helical" evidence="13">
    <location>
        <begin position="21"/>
        <end position="42"/>
    </location>
</feature>
<dbReference type="EC" id="2.7.8.5" evidence="11"/>
<dbReference type="PANTHER" id="PTHR14269">
    <property type="entry name" value="CDP-DIACYLGLYCEROL--GLYCEROL-3-PHOSPHATE 3-PHOSPHATIDYLTRANSFERASE-RELATED"/>
    <property type="match status" value="1"/>
</dbReference>
<evidence type="ECO:0000313" key="14">
    <source>
        <dbReference type="EMBL" id="MEJ8279076.1"/>
    </source>
</evidence>
<sequence length="205" mass="21202">MSTPRPAGGAAGVGDPPLLNIANALTVLRLLLVPVFVVVLFAGGGHDVAWRLAAFAVFAVAAATDRLDGQLARSRGLVTWFGALVDPIADKALMGAALVGLSLLGVLPWWVTVVIVVRELGITALRFVVIRRGVIPASRGGKAKTVAQTVAIGLFLLPLPVLVGPDTAAATAVLVLQWAVMAVALVLTVVTGVDYVRKALRPRPS</sequence>
<accession>A0ABU8T545</accession>
<dbReference type="InterPro" id="IPR000462">
    <property type="entry name" value="CDP-OH_P_trans"/>
</dbReference>